<dbReference type="EMBL" id="JAMQYH010000001">
    <property type="protein sequence ID" value="KAJ1702493.1"/>
    <property type="molecule type" value="Genomic_DNA"/>
</dbReference>
<dbReference type="OrthoDB" id="10251073at2759"/>
<dbReference type="AlphaFoldDB" id="A0A9Q0HYQ4"/>
<dbReference type="CDD" id="cd10567">
    <property type="entry name" value="SWIB-MDM2_like"/>
    <property type="match status" value="2"/>
</dbReference>
<dbReference type="InterPro" id="IPR003121">
    <property type="entry name" value="SWIB_MDM2_domain"/>
</dbReference>
<feature type="domain" description="DM2" evidence="2">
    <location>
        <begin position="168"/>
        <end position="245"/>
    </location>
</feature>
<dbReference type="Gene3D" id="1.10.245.10">
    <property type="entry name" value="SWIB/MDM2 domain"/>
    <property type="match status" value="2"/>
</dbReference>
<dbReference type="Proteomes" id="UP001151287">
    <property type="component" value="Unassembled WGS sequence"/>
</dbReference>
<feature type="domain" description="DM2" evidence="2">
    <location>
        <begin position="279"/>
        <end position="358"/>
    </location>
</feature>
<sequence>MVTDQELASCVETLLRQAGPAVSASNISVPNLVRHLEAQLGLDLSHKEPFIRNQVALLLTPQMPKDRFAPNLNPFQQFQYLHPSNLAIAAAAAAAAASASPYQAQQELSFKYQAAAELAGATAASSATSVVKATVEAARSNAKPAAVTGAGTKESASNPAKRKGGPGGLNKVCGVSPELQAIVGQPTMARTEIVKQLWAYIRKNNLQDPNNKRKIICNDELRLVFETDCTDMFKMNKLLAKHIIPLKEPSMTAGEVGPEAKKLKAAPSSNVVSFERSEIDKYPILISDALAQFLGTEERKMLHSDAVGRVWDHIKSNSLEDPRNAMVILCDSKLKQLFGREEIPALRISELLSQHCFTQS</sequence>
<dbReference type="InterPro" id="IPR019835">
    <property type="entry name" value="SWIB_domain"/>
</dbReference>
<dbReference type="InterPro" id="IPR036885">
    <property type="entry name" value="SWIB_MDM2_dom_sf"/>
</dbReference>
<dbReference type="PANTHER" id="PTHR13844">
    <property type="entry name" value="SWI/SNF-RELATED MATRIX-ASSOCIATED ACTIN-DEPENDENT REGULATOR OF CHROMATIN SUBFAMILY D"/>
    <property type="match status" value="1"/>
</dbReference>
<evidence type="ECO:0000256" key="1">
    <source>
        <dbReference type="SAM" id="MobiDB-lite"/>
    </source>
</evidence>
<keyword evidence="4" id="KW-1185">Reference proteome</keyword>
<accession>A0A9Q0HYQ4</accession>
<dbReference type="SUPFAM" id="SSF47592">
    <property type="entry name" value="SWIB/MDM2 domain"/>
    <property type="match status" value="2"/>
</dbReference>
<name>A0A9Q0HYQ4_9POAL</name>
<proteinExistence type="predicted"/>
<comment type="caution">
    <text evidence="3">The sequence shown here is derived from an EMBL/GenBank/DDBJ whole genome shotgun (WGS) entry which is preliminary data.</text>
</comment>
<organism evidence="3 4">
    <name type="scientific">Rhynchospora breviuscula</name>
    <dbReference type="NCBI Taxonomy" id="2022672"/>
    <lineage>
        <taxon>Eukaryota</taxon>
        <taxon>Viridiplantae</taxon>
        <taxon>Streptophyta</taxon>
        <taxon>Embryophyta</taxon>
        <taxon>Tracheophyta</taxon>
        <taxon>Spermatophyta</taxon>
        <taxon>Magnoliopsida</taxon>
        <taxon>Liliopsida</taxon>
        <taxon>Poales</taxon>
        <taxon>Cyperaceae</taxon>
        <taxon>Cyperoideae</taxon>
        <taxon>Rhynchosporeae</taxon>
        <taxon>Rhynchospora</taxon>
    </lineage>
</organism>
<evidence type="ECO:0000313" key="3">
    <source>
        <dbReference type="EMBL" id="KAJ1702493.1"/>
    </source>
</evidence>
<dbReference type="Pfam" id="PF02201">
    <property type="entry name" value="SWIB"/>
    <property type="match status" value="2"/>
</dbReference>
<reference evidence="3" key="1">
    <citation type="journal article" date="2022" name="Cell">
        <title>Repeat-based holocentromeres influence genome architecture and karyotype evolution.</title>
        <authorList>
            <person name="Hofstatter P.G."/>
            <person name="Thangavel G."/>
            <person name="Lux T."/>
            <person name="Neumann P."/>
            <person name="Vondrak T."/>
            <person name="Novak P."/>
            <person name="Zhang M."/>
            <person name="Costa L."/>
            <person name="Castellani M."/>
            <person name="Scott A."/>
            <person name="Toegelov H."/>
            <person name="Fuchs J."/>
            <person name="Mata-Sucre Y."/>
            <person name="Dias Y."/>
            <person name="Vanzela A.L.L."/>
            <person name="Huettel B."/>
            <person name="Almeida C.C.S."/>
            <person name="Simkova H."/>
            <person name="Souza G."/>
            <person name="Pedrosa-Harand A."/>
            <person name="Macas J."/>
            <person name="Mayer K.F.X."/>
            <person name="Houben A."/>
            <person name="Marques A."/>
        </authorList>
    </citation>
    <scope>NUCLEOTIDE SEQUENCE</scope>
    <source>
        <strain evidence="3">RhyBre1mFocal</strain>
    </source>
</reference>
<evidence type="ECO:0000313" key="4">
    <source>
        <dbReference type="Proteomes" id="UP001151287"/>
    </source>
</evidence>
<dbReference type="SMART" id="SM00151">
    <property type="entry name" value="SWIB"/>
    <property type="match status" value="2"/>
</dbReference>
<dbReference type="PROSITE" id="PS51925">
    <property type="entry name" value="SWIB_MDM2"/>
    <property type="match status" value="2"/>
</dbReference>
<protein>
    <recommendedName>
        <fullName evidence="2">DM2 domain-containing protein</fullName>
    </recommendedName>
</protein>
<gene>
    <name evidence="3" type="ORF">LUZ63_002272</name>
</gene>
<feature type="region of interest" description="Disordered" evidence="1">
    <location>
        <begin position="142"/>
        <end position="169"/>
    </location>
</feature>
<evidence type="ECO:0000259" key="2">
    <source>
        <dbReference type="PROSITE" id="PS51925"/>
    </source>
</evidence>